<evidence type="ECO:0000313" key="2">
    <source>
        <dbReference type="EMBL" id="CAG5087695.1"/>
    </source>
</evidence>
<keyword evidence="3" id="KW-1185">Reference proteome</keyword>
<organism evidence="2 3">
    <name type="scientific">Oikopleura dioica</name>
    <name type="common">Tunicate</name>
    <dbReference type="NCBI Taxonomy" id="34765"/>
    <lineage>
        <taxon>Eukaryota</taxon>
        <taxon>Metazoa</taxon>
        <taxon>Chordata</taxon>
        <taxon>Tunicata</taxon>
        <taxon>Appendicularia</taxon>
        <taxon>Copelata</taxon>
        <taxon>Oikopleuridae</taxon>
        <taxon>Oikopleura</taxon>
    </lineage>
</organism>
<evidence type="ECO:0000313" key="3">
    <source>
        <dbReference type="Proteomes" id="UP001158576"/>
    </source>
</evidence>
<proteinExistence type="predicted"/>
<evidence type="ECO:0000256" key="1">
    <source>
        <dbReference type="SAM" id="Coils"/>
    </source>
</evidence>
<name>A0ABN7S3S5_OIKDI</name>
<sequence length="269" mass="30657">MDTNKGKRKGMDRGDERAEKKMKIEINEEFFRLKYAADCAKVAEAGALESHQKAVEAEKAAKKKVEEAKDDLKLKQQENARAEGELNAFIREMELGKNYSESVKKLKELTKNVGMNGYGHRDSIGYGYDQLMNEETIGNVLDFLIKGATSVHLKLDSWVNVDVKKDGWRLFVHGEEYEKGNRYYKGRHNYEIQLENNGKLIHGNGGFSVDVKIFDEYDDCPKRGAEVFLDNKCSETVGEGKERVTFYVRGHKVGAPDHDHRTLVNITMN</sequence>
<keyword evidence="1" id="KW-0175">Coiled coil</keyword>
<accession>A0ABN7S3S5</accession>
<gene>
    <name evidence="2" type="ORF">OKIOD_LOCUS3167</name>
</gene>
<protein>
    <submittedName>
        <fullName evidence="2">Oidioi.mRNA.OKI2018_I69.PAR.g11609.t1.cds</fullName>
    </submittedName>
</protein>
<reference evidence="2 3" key="1">
    <citation type="submission" date="2021-04" db="EMBL/GenBank/DDBJ databases">
        <authorList>
            <person name="Bliznina A."/>
        </authorList>
    </citation>
    <scope>NUCLEOTIDE SEQUENCE [LARGE SCALE GENOMIC DNA]</scope>
</reference>
<dbReference type="EMBL" id="OU015568">
    <property type="protein sequence ID" value="CAG5087695.1"/>
    <property type="molecule type" value="Genomic_DNA"/>
</dbReference>
<feature type="coiled-coil region" evidence="1">
    <location>
        <begin position="48"/>
        <end position="92"/>
    </location>
</feature>
<dbReference type="Proteomes" id="UP001158576">
    <property type="component" value="Chromosome PAR"/>
</dbReference>